<dbReference type="EMBL" id="CM010717">
    <property type="protein sequence ID" value="RZC54792.1"/>
    <property type="molecule type" value="Genomic_DNA"/>
</dbReference>
<feature type="compositionally biased region" description="Polar residues" evidence="1">
    <location>
        <begin position="162"/>
        <end position="181"/>
    </location>
</feature>
<feature type="compositionally biased region" description="Polar residues" evidence="1">
    <location>
        <begin position="60"/>
        <end position="71"/>
    </location>
</feature>
<keyword evidence="3" id="KW-1185">Reference proteome</keyword>
<feature type="region of interest" description="Disordered" evidence="1">
    <location>
        <begin position="134"/>
        <end position="181"/>
    </location>
</feature>
<feature type="region of interest" description="Disordered" evidence="1">
    <location>
        <begin position="37"/>
        <end position="71"/>
    </location>
</feature>
<feature type="compositionally biased region" description="Basic and acidic residues" evidence="1">
    <location>
        <begin position="45"/>
        <end position="56"/>
    </location>
</feature>
<sequence>MNMQCRTTGKSRRSDFAVPIPPKRRLQKEINLFKDLHILSSQSSSKEKEPSPREELVEGESNSSREQTPQSVTINQHFISGNTLSADEFSFITLMEDVGRMQNGRLPEEVPQRNPIGKKKPKLETAFALQQGEENLRRVQHPFPQSIKSQKSKRKVKMEVSPSPQQPERSTSDSLPDSSQFGNEYRALRRRYLVLEEESFGLGRELTEVGVEVKNLEDEKLALLDQLVVLEGLIGPSELQHRLPPPIL</sequence>
<evidence type="ECO:0000256" key="1">
    <source>
        <dbReference type="SAM" id="MobiDB-lite"/>
    </source>
</evidence>
<dbReference type="AlphaFoldDB" id="A0A4Y7J412"/>
<accession>A0A4Y7J412</accession>
<protein>
    <submittedName>
        <fullName evidence="2">Uncharacterized protein</fullName>
    </submittedName>
</protein>
<name>A0A4Y7J412_PAPSO</name>
<evidence type="ECO:0000313" key="2">
    <source>
        <dbReference type="EMBL" id="RZC54792.1"/>
    </source>
</evidence>
<proteinExistence type="predicted"/>
<organism evidence="2 3">
    <name type="scientific">Papaver somniferum</name>
    <name type="common">Opium poppy</name>
    <dbReference type="NCBI Taxonomy" id="3469"/>
    <lineage>
        <taxon>Eukaryota</taxon>
        <taxon>Viridiplantae</taxon>
        <taxon>Streptophyta</taxon>
        <taxon>Embryophyta</taxon>
        <taxon>Tracheophyta</taxon>
        <taxon>Spermatophyta</taxon>
        <taxon>Magnoliopsida</taxon>
        <taxon>Ranunculales</taxon>
        <taxon>Papaveraceae</taxon>
        <taxon>Papaveroideae</taxon>
        <taxon>Papaver</taxon>
    </lineage>
</organism>
<dbReference type="Proteomes" id="UP000316621">
    <property type="component" value="Chromosome 3"/>
</dbReference>
<dbReference type="Gramene" id="RZC54792">
    <property type="protein sequence ID" value="RZC54792"/>
    <property type="gene ID" value="C5167_013648"/>
</dbReference>
<dbReference type="PANTHER" id="PTHR37740:SF1">
    <property type="entry name" value="OS02G0193500 PROTEIN"/>
    <property type="match status" value="1"/>
</dbReference>
<gene>
    <name evidence="2" type="ORF">C5167_013648</name>
</gene>
<evidence type="ECO:0000313" key="3">
    <source>
        <dbReference type="Proteomes" id="UP000316621"/>
    </source>
</evidence>
<dbReference type="PANTHER" id="PTHR37740">
    <property type="entry name" value="OS02G0193500 PROTEIN"/>
    <property type="match status" value="1"/>
</dbReference>
<reference evidence="2 3" key="1">
    <citation type="journal article" date="2018" name="Science">
        <title>The opium poppy genome and morphinan production.</title>
        <authorList>
            <person name="Guo L."/>
            <person name="Winzer T."/>
            <person name="Yang X."/>
            <person name="Li Y."/>
            <person name="Ning Z."/>
            <person name="He Z."/>
            <person name="Teodor R."/>
            <person name="Lu Y."/>
            <person name="Bowser T.A."/>
            <person name="Graham I.A."/>
            <person name="Ye K."/>
        </authorList>
    </citation>
    <scope>NUCLEOTIDE SEQUENCE [LARGE SCALE GENOMIC DNA]</scope>
    <source>
        <strain evidence="3">cv. HN1</strain>
        <tissue evidence="2">Leaves</tissue>
    </source>
</reference>
<feature type="region of interest" description="Disordered" evidence="1">
    <location>
        <begin position="1"/>
        <end position="22"/>
    </location>
</feature>